<keyword evidence="4" id="KW-0770">Synapse</keyword>
<evidence type="ECO:0000256" key="5">
    <source>
        <dbReference type="ARBA" id="ARBA00023054"/>
    </source>
</evidence>
<evidence type="ECO:0000256" key="10">
    <source>
        <dbReference type="SAM" id="Phobius"/>
    </source>
</evidence>
<reference evidence="12" key="1">
    <citation type="submission" date="2025-08" db="UniProtKB">
        <authorList>
            <consortium name="Ensembl"/>
        </authorList>
    </citation>
    <scope>IDENTIFICATION</scope>
</reference>
<feature type="domain" description="T-SNARE coiled-coil homology" evidence="11">
    <location>
        <begin position="41"/>
        <end position="103"/>
    </location>
</feature>
<keyword evidence="10" id="KW-0812">Transmembrane</keyword>
<accession>A0A8C5AFD2</accession>
<comment type="subcellular location">
    <subcellularLocation>
        <location evidence="6">Synapse</location>
        <location evidence="6">Synaptosome</location>
    </subcellularLocation>
</comment>
<sequence length="282" mass="31011">MPQRLELRAPGGGGGGGPASYRREDSNMADMSVEQIAMRADELTDESLESTRRMRMMAEETRETGGKTMVMLDEQGEQLKRAEEGMDQINQDMRQAEKNLKDLSKCCGLCVCPCDRVTSIEKDSRYKRTWGIGGEGGGGGRGSVVSRQPSGVRNGGAAQTQAPPPSGPYVKRITNDAREDEMEENLGAVGDIIGNLKTMAMDMGGELDKQNKQIDRLTDKVSLVWPLPPSLHPPSLLPLSFRSSFGSPFIIHFLFLLLSISRSLSFFLVFFLSFFLLLSLLL</sequence>
<dbReference type="GO" id="GO:0005886">
    <property type="term" value="C:plasma membrane"/>
    <property type="evidence" value="ECO:0007669"/>
    <property type="project" value="TreeGrafter"/>
</dbReference>
<dbReference type="Proteomes" id="UP000694546">
    <property type="component" value="Chromosome 5"/>
</dbReference>
<organism evidence="12 13">
    <name type="scientific">Gadus morhua</name>
    <name type="common">Atlantic cod</name>
    <dbReference type="NCBI Taxonomy" id="8049"/>
    <lineage>
        <taxon>Eukaryota</taxon>
        <taxon>Metazoa</taxon>
        <taxon>Chordata</taxon>
        <taxon>Craniata</taxon>
        <taxon>Vertebrata</taxon>
        <taxon>Euteleostomi</taxon>
        <taxon>Actinopterygii</taxon>
        <taxon>Neopterygii</taxon>
        <taxon>Teleostei</taxon>
        <taxon>Neoteleostei</taxon>
        <taxon>Acanthomorphata</taxon>
        <taxon>Zeiogadaria</taxon>
        <taxon>Gadariae</taxon>
        <taxon>Gadiformes</taxon>
        <taxon>Gadoidei</taxon>
        <taxon>Gadidae</taxon>
        <taxon>Gadus</taxon>
    </lineage>
</organism>
<dbReference type="SMART" id="SM00397">
    <property type="entry name" value="t_SNARE"/>
    <property type="match status" value="2"/>
</dbReference>
<feature type="region of interest" description="Disordered" evidence="9">
    <location>
        <begin position="131"/>
        <end position="168"/>
    </location>
</feature>
<evidence type="ECO:0000256" key="4">
    <source>
        <dbReference type="ARBA" id="ARBA00023018"/>
    </source>
</evidence>
<keyword evidence="10" id="KW-0472">Membrane</keyword>
<dbReference type="PROSITE" id="PS50192">
    <property type="entry name" value="T_SNARE"/>
    <property type="match status" value="2"/>
</dbReference>
<evidence type="ECO:0000256" key="6">
    <source>
        <dbReference type="ARBA" id="ARBA00034102"/>
    </source>
</evidence>
<dbReference type="InterPro" id="IPR000928">
    <property type="entry name" value="SNAP-25_dom"/>
</dbReference>
<dbReference type="GO" id="GO:0016082">
    <property type="term" value="P:synaptic vesicle priming"/>
    <property type="evidence" value="ECO:0007669"/>
    <property type="project" value="TreeGrafter"/>
</dbReference>
<comment type="similarity">
    <text evidence="1 7">Belongs to the SNAP-25 family.</text>
</comment>
<dbReference type="GeneTree" id="ENSGT00950000182843"/>
<evidence type="ECO:0000256" key="3">
    <source>
        <dbReference type="ARBA" id="ARBA00022737"/>
    </source>
</evidence>
<evidence type="ECO:0000259" key="11">
    <source>
        <dbReference type="PROSITE" id="PS50192"/>
    </source>
</evidence>
<protein>
    <recommendedName>
        <fullName evidence="7">Synaptosomal-associated protein</fullName>
    </recommendedName>
</protein>
<keyword evidence="13" id="KW-1185">Reference proteome</keyword>
<dbReference type="GO" id="GO:0031629">
    <property type="term" value="P:synaptic vesicle fusion to presynaptic active zone membrane"/>
    <property type="evidence" value="ECO:0007669"/>
    <property type="project" value="TreeGrafter"/>
</dbReference>
<keyword evidence="5 8" id="KW-0175">Coiled coil</keyword>
<feature type="coiled-coil region" evidence="8">
    <location>
        <begin position="72"/>
        <end position="106"/>
    </location>
</feature>
<name>A0A8C5AFD2_GADMO</name>
<evidence type="ECO:0000256" key="1">
    <source>
        <dbReference type="ARBA" id="ARBA00009480"/>
    </source>
</evidence>
<dbReference type="FunFam" id="1.20.5.110:FF:000007">
    <property type="entry name" value="Synaptosomal-associated protein"/>
    <property type="match status" value="1"/>
</dbReference>
<dbReference type="GO" id="GO:0031201">
    <property type="term" value="C:SNARE complex"/>
    <property type="evidence" value="ECO:0007669"/>
    <property type="project" value="TreeGrafter"/>
</dbReference>
<feature type="domain" description="T-SNARE coiled-coil homology" evidence="11">
    <location>
        <begin position="176"/>
        <end position="222"/>
    </location>
</feature>
<feature type="compositionally biased region" description="Low complexity" evidence="9">
    <location>
        <begin position="143"/>
        <end position="152"/>
    </location>
</feature>
<dbReference type="GO" id="GO:0019905">
    <property type="term" value="F:syntaxin binding"/>
    <property type="evidence" value="ECO:0007669"/>
    <property type="project" value="TreeGrafter"/>
</dbReference>
<evidence type="ECO:0000313" key="12">
    <source>
        <dbReference type="Ensembl" id="ENSGMOP00000031402.1"/>
    </source>
</evidence>
<feature type="transmembrane region" description="Helical" evidence="10">
    <location>
        <begin position="264"/>
        <end position="281"/>
    </location>
</feature>
<dbReference type="InterPro" id="IPR000727">
    <property type="entry name" value="T_SNARE_dom"/>
</dbReference>
<dbReference type="CDD" id="cd15889">
    <property type="entry name" value="SNARE_SNAP25N_23N"/>
    <property type="match status" value="1"/>
</dbReference>
<dbReference type="PANTHER" id="PTHR19305">
    <property type="entry name" value="SYNAPTOSOMAL ASSOCIATED PROTEIN"/>
    <property type="match status" value="1"/>
</dbReference>
<dbReference type="GO" id="GO:0005484">
    <property type="term" value="F:SNAP receptor activity"/>
    <property type="evidence" value="ECO:0007669"/>
    <property type="project" value="TreeGrafter"/>
</dbReference>
<dbReference type="GO" id="GO:0098793">
    <property type="term" value="C:presynapse"/>
    <property type="evidence" value="ECO:0007669"/>
    <property type="project" value="GOC"/>
</dbReference>
<dbReference type="GO" id="GO:0043005">
    <property type="term" value="C:neuron projection"/>
    <property type="evidence" value="ECO:0007669"/>
    <property type="project" value="UniProtKB-KW"/>
</dbReference>
<keyword evidence="10" id="KW-1133">Transmembrane helix</keyword>
<proteinExistence type="inferred from homology"/>
<evidence type="ECO:0000256" key="2">
    <source>
        <dbReference type="ARBA" id="ARBA00022599"/>
    </source>
</evidence>
<dbReference type="SUPFAM" id="SSF58038">
    <property type="entry name" value="SNARE fusion complex"/>
    <property type="match status" value="2"/>
</dbReference>
<dbReference type="OMA" id="YMRRCCC"/>
<evidence type="ECO:0000256" key="8">
    <source>
        <dbReference type="SAM" id="Coils"/>
    </source>
</evidence>
<evidence type="ECO:0000256" key="9">
    <source>
        <dbReference type="SAM" id="MobiDB-lite"/>
    </source>
</evidence>
<dbReference type="AlphaFoldDB" id="A0A8C5AFD2"/>
<dbReference type="PANTHER" id="PTHR19305:SF4">
    <property type="entry name" value="SYNAPTOSOMAL-ASSOCIATED PROTEIN 23"/>
    <property type="match status" value="1"/>
</dbReference>
<evidence type="ECO:0000313" key="13">
    <source>
        <dbReference type="Proteomes" id="UP000694546"/>
    </source>
</evidence>
<keyword evidence="2" id="KW-0771">Synaptosome</keyword>
<feature type="region of interest" description="Disordered" evidence="9">
    <location>
        <begin position="1"/>
        <end position="25"/>
    </location>
</feature>
<feature type="compositionally biased region" description="Gly residues" evidence="9">
    <location>
        <begin position="131"/>
        <end position="142"/>
    </location>
</feature>
<reference evidence="12" key="2">
    <citation type="submission" date="2025-09" db="UniProtKB">
        <authorList>
            <consortium name="Ensembl"/>
        </authorList>
    </citation>
    <scope>IDENTIFICATION</scope>
</reference>
<dbReference type="Gene3D" id="1.20.5.110">
    <property type="match status" value="2"/>
</dbReference>
<dbReference type="Pfam" id="PF00835">
    <property type="entry name" value="SNAP-25"/>
    <property type="match status" value="1"/>
</dbReference>
<dbReference type="Ensembl" id="ENSGMOT00000052522.1">
    <property type="protein sequence ID" value="ENSGMOP00000031402.1"/>
    <property type="gene ID" value="ENSGMOG00000025872.1"/>
</dbReference>
<keyword evidence="3" id="KW-0677">Repeat</keyword>
<evidence type="ECO:0000256" key="7">
    <source>
        <dbReference type="RuleBase" id="RU003496"/>
    </source>
</evidence>